<dbReference type="InterPro" id="IPR003346">
    <property type="entry name" value="Transposase_20"/>
</dbReference>
<dbReference type="Pfam" id="PF01548">
    <property type="entry name" value="DEDD_Tnp_IS110"/>
    <property type="match status" value="1"/>
</dbReference>
<dbReference type="PANTHER" id="PTHR33055:SF3">
    <property type="entry name" value="PUTATIVE TRANSPOSASE FOR IS117-RELATED"/>
    <property type="match status" value="1"/>
</dbReference>
<accession>A0ABW6AJ12</accession>
<evidence type="ECO:0000313" key="3">
    <source>
        <dbReference type="EMBL" id="MFD2935306.1"/>
    </source>
</evidence>
<organism evidence="3 4">
    <name type="scientific">Spirosoma flavum</name>
    <dbReference type="NCBI Taxonomy" id="2048557"/>
    <lineage>
        <taxon>Bacteria</taxon>
        <taxon>Pseudomonadati</taxon>
        <taxon>Bacteroidota</taxon>
        <taxon>Cytophagia</taxon>
        <taxon>Cytophagales</taxon>
        <taxon>Cytophagaceae</taxon>
        <taxon>Spirosoma</taxon>
    </lineage>
</organism>
<evidence type="ECO:0000259" key="2">
    <source>
        <dbReference type="Pfam" id="PF02371"/>
    </source>
</evidence>
<reference evidence="4" key="1">
    <citation type="journal article" date="2019" name="Int. J. Syst. Evol. Microbiol.">
        <title>The Global Catalogue of Microorganisms (GCM) 10K type strain sequencing project: providing services to taxonomists for standard genome sequencing and annotation.</title>
        <authorList>
            <consortium name="The Broad Institute Genomics Platform"/>
            <consortium name="The Broad Institute Genome Sequencing Center for Infectious Disease"/>
            <person name="Wu L."/>
            <person name="Ma J."/>
        </authorList>
    </citation>
    <scope>NUCLEOTIDE SEQUENCE [LARGE SCALE GENOMIC DNA]</scope>
    <source>
        <strain evidence="4">KCTC 52490</strain>
    </source>
</reference>
<feature type="domain" description="Transposase IS110-like N-terminal" evidence="1">
    <location>
        <begin position="7"/>
        <end position="155"/>
    </location>
</feature>
<evidence type="ECO:0000313" key="4">
    <source>
        <dbReference type="Proteomes" id="UP001597512"/>
    </source>
</evidence>
<dbReference type="EMBL" id="JBHUOM010000012">
    <property type="protein sequence ID" value="MFD2935306.1"/>
    <property type="molecule type" value="Genomic_DNA"/>
</dbReference>
<proteinExistence type="predicted"/>
<dbReference type="Proteomes" id="UP001597512">
    <property type="component" value="Unassembled WGS sequence"/>
</dbReference>
<dbReference type="RefSeq" id="WP_381502963.1">
    <property type="nucleotide sequence ID" value="NZ_JBHUOM010000012.1"/>
</dbReference>
<dbReference type="InterPro" id="IPR002525">
    <property type="entry name" value="Transp_IS110-like_N"/>
</dbReference>
<dbReference type="PANTHER" id="PTHR33055">
    <property type="entry name" value="TRANSPOSASE FOR INSERTION SEQUENCE ELEMENT IS1111A"/>
    <property type="match status" value="1"/>
</dbReference>
<dbReference type="Pfam" id="PF02371">
    <property type="entry name" value="Transposase_20"/>
    <property type="match status" value="1"/>
</dbReference>
<protein>
    <submittedName>
        <fullName evidence="3">IS110 family transposase</fullName>
    </submittedName>
</protein>
<sequence>MTVRYFIGVDVSKATLDWAVFDGKTILLQSQSENSEAGIKATLKLIKQLPAFKVSESVCCAEHTGIYNAHLLNYLHKLSFPLWLESSLQIKKAGGLQRGKTDAIDAQRIAEYAFRFRDQMQLWQPPRPVMQKLAAFSALRQRLLGIRQQLLQPLTEQANFVNSTLQRQLIKNCQASLKSINDDLKITDNQIDELIQADSRLKELFSWITSVPGVGSVTATEVLVATDEFKAINDPKKLACHAGVAPFDGAARAVPVRK</sequence>
<comment type="caution">
    <text evidence="3">The sequence shown here is derived from an EMBL/GenBank/DDBJ whole genome shotgun (WGS) entry which is preliminary data.</text>
</comment>
<gene>
    <name evidence="3" type="ORF">ACFS25_16070</name>
</gene>
<name>A0ABW6AJ12_9BACT</name>
<dbReference type="InterPro" id="IPR047650">
    <property type="entry name" value="Transpos_IS110"/>
</dbReference>
<evidence type="ECO:0000259" key="1">
    <source>
        <dbReference type="Pfam" id="PF01548"/>
    </source>
</evidence>
<feature type="domain" description="Transposase IS116/IS110/IS902 C-terminal" evidence="2">
    <location>
        <begin position="208"/>
        <end position="247"/>
    </location>
</feature>
<keyword evidence="4" id="KW-1185">Reference proteome</keyword>